<feature type="region of interest" description="Disordered" evidence="1">
    <location>
        <begin position="47"/>
        <end position="300"/>
    </location>
</feature>
<evidence type="ECO:0000313" key="4">
    <source>
        <dbReference type="Proteomes" id="UP000189580"/>
    </source>
</evidence>
<reference evidence="3 4" key="1">
    <citation type="submission" date="2016-02" db="EMBL/GenBank/DDBJ databases">
        <title>Complete genome sequence and transcriptome regulation of the pentose utilising yeast Sugiyamaella lignohabitans.</title>
        <authorList>
            <person name="Bellasio M."/>
            <person name="Peymann A."/>
            <person name="Valli M."/>
            <person name="Sipitzky M."/>
            <person name="Graf A."/>
            <person name="Sauer M."/>
            <person name="Marx H."/>
            <person name="Mattanovich D."/>
        </authorList>
    </citation>
    <scope>NUCLEOTIDE SEQUENCE [LARGE SCALE GENOMIC DNA]</scope>
    <source>
        <strain evidence="3 4">CBS 10342</strain>
    </source>
</reference>
<dbReference type="SUPFAM" id="SSF101931">
    <property type="entry name" value="Pym (Within the bgcn gene intron protein, WIBG), N-terminal domain"/>
    <property type="match status" value="1"/>
</dbReference>
<sequence>MNDRPPESPSGIKVGEDGARYVGGSVRSDGSVRKTVKIRPGFVPAEDVPKYVIRARRTEGPGNASSGGPGGASRPQFRPSAAFGLITKTLQDNRTADKRDNARSGPDQTDDLADALSKVSIADKTSRDEKRVEGSDSDTAKKNGLKERSGASRPDDTVSKTRSEFTKHLKSKTESSQLASEEEPIGLKSKSMRHPIRNSRSKDKKLNPTTSQKPSEKEQKDSSKSIESSEKSNDRESKASLSPETTEKEQNRSSKSIEPTGRTIPTSKDAERSSPASTTSEKGGSRAYVPPWKRNNDKRA</sequence>
<dbReference type="RefSeq" id="XP_018736303.1">
    <property type="nucleotide sequence ID" value="XM_018881867.1"/>
</dbReference>
<feature type="compositionally biased region" description="Basic and acidic residues" evidence="1">
    <location>
        <begin position="214"/>
        <end position="238"/>
    </location>
</feature>
<dbReference type="KEGG" id="slb:AWJ20_4773"/>
<dbReference type="InterPro" id="IPR015362">
    <property type="entry name" value="WIBG_mago-bd"/>
</dbReference>
<feature type="region of interest" description="Disordered" evidence="1">
    <location>
        <begin position="1"/>
        <end position="33"/>
    </location>
</feature>
<dbReference type="PANTHER" id="PTHR22959">
    <property type="entry name" value="PYM PROTEIN"/>
    <property type="match status" value="1"/>
</dbReference>
<dbReference type="PANTHER" id="PTHR22959:SF0">
    <property type="entry name" value="PARTNER OF Y14 AND MAGO"/>
    <property type="match status" value="1"/>
</dbReference>
<feature type="compositionally biased region" description="Basic and acidic residues" evidence="1">
    <location>
        <begin position="124"/>
        <end position="173"/>
    </location>
</feature>
<dbReference type="InterPro" id="IPR039333">
    <property type="entry name" value="PYM1"/>
</dbReference>
<feature type="compositionally biased region" description="Basic residues" evidence="1">
    <location>
        <begin position="190"/>
        <end position="199"/>
    </location>
</feature>
<dbReference type="AlphaFoldDB" id="A0A167EA47"/>
<dbReference type="EMBL" id="CP014502">
    <property type="protein sequence ID" value="ANB13826.1"/>
    <property type="molecule type" value="Genomic_DNA"/>
</dbReference>
<dbReference type="GO" id="GO:1903259">
    <property type="term" value="P:exon-exon junction complex disassembly"/>
    <property type="evidence" value="ECO:0007669"/>
    <property type="project" value="InterPro"/>
</dbReference>
<protein>
    <recommendedName>
        <fullName evidence="2">WIBG Mago-binding domain-containing protein</fullName>
    </recommendedName>
</protein>
<evidence type="ECO:0000256" key="1">
    <source>
        <dbReference type="SAM" id="MobiDB-lite"/>
    </source>
</evidence>
<dbReference type="InterPro" id="IPR036348">
    <property type="entry name" value="WIBG_N_sf"/>
</dbReference>
<feature type="domain" description="WIBG Mago-binding" evidence="2">
    <location>
        <begin position="18"/>
        <end position="44"/>
    </location>
</feature>
<dbReference type="GO" id="GO:0035145">
    <property type="term" value="C:exon-exon junction complex"/>
    <property type="evidence" value="ECO:0007669"/>
    <property type="project" value="TreeGrafter"/>
</dbReference>
<dbReference type="Pfam" id="PF09282">
    <property type="entry name" value="Mago-bind"/>
    <property type="match status" value="1"/>
</dbReference>
<dbReference type="GeneID" id="30036941"/>
<dbReference type="OrthoDB" id="21625at2759"/>
<name>A0A167EA47_9ASCO</name>
<dbReference type="GO" id="GO:0003723">
    <property type="term" value="F:RNA binding"/>
    <property type="evidence" value="ECO:0007669"/>
    <property type="project" value="TreeGrafter"/>
</dbReference>
<accession>A0A167EA47</accession>
<dbReference type="Proteomes" id="UP000189580">
    <property type="component" value="Chromosome d"/>
</dbReference>
<proteinExistence type="predicted"/>
<keyword evidence="4" id="KW-1185">Reference proteome</keyword>
<organism evidence="3 4">
    <name type="scientific">Sugiyamaella lignohabitans</name>
    <dbReference type="NCBI Taxonomy" id="796027"/>
    <lineage>
        <taxon>Eukaryota</taxon>
        <taxon>Fungi</taxon>
        <taxon>Dikarya</taxon>
        <taxon>Ascomycota</taxon>
        <taxon>Saccharomycotina</taxon>
        <taxon>Dipodascomycetes</taxon>
        <taxon>Dipodascales</taxon>
        <taxon>Trichomonascaceae</taxon>
        <taxon>Sugiyamaella</taxon>
    </lineage>
</organism>
<evidence type="ECO:0000313" key="3">
    <source>
        <dbReference type="EMBL" id="ANB13826.1"/>
    </source>
</evidence>
<gene>
    <name evidence="3" type="ORF">AWJ20_4773</name>
</gene>
<dbReference type="GO" id="GO:0005737">
    <property type="term" value="C:cytoplasm"/>
    <property type="evidence" value="ECO:0007669"/>
    <property type="project" value="TreeGrafter"/>
</dbReference>
<dbReference type="SMART" id="SM01273">
    <property type="entry name" value="Mago-bind"/>
    <property type="match status" value="1"/>
</dbReference>
<evidence type="ECO:0000259" key="2">
    <source>
        <dbReference type="SMART" id="SM01273"/>
    </source>
</evidence>